<organism evidence="1 2">
    <name type="scientific">Psilocybe cyanescens</name>
    <dbReference type="NCBI Taxonomy" id="93625"/>
    <lineage>
        <taxon>Eukaryota</taxon>
        <taxon>Fungi</taxon>
        <taxon>Dikarya</taxon>
        <taxon>Basidiomycota</taxon>
        <taxon>Agaricomycotina</taxon>
        <taxon>Agaricomycetes</taxon>
        <taxon>Agaricomycetidae</taxon>
        <taxon>Agaricales</taxon>
        <taxon>Agaricineae</taxon>
        <taxon>Strophariaceae</taxon>
        <taxon>Psilocybe</taxon>
    </lineage>
</organism>
<evidence type="ECO:0000313" key="1">
    <source>
        <dbReference type="EMBL" id="PPQ77492.1"/>
    </source>
</evidence>
<dbReference type="OrthoDB" id="3830579at2759"/>
<dbReference type="Proteomes" id="UP000283269">
    <property type="component" value="Unassembled WGS sequence"/>
</dbReference>
<sequence>MSSTQFVEHVSFVASEAFLADNALFDQLKAWLDKNGEGVFLGFDVQDPTHAHAFVLWQSFEHLINASQHPDFLPGFMTPFSALVASGLTVLHIDFDGNPTTAFSAPVTELSVVTPKEGHTQEEVNAIITQFKESAAAVPGVHTPLVWGNIRKTVEYALAAGWDSVEAHLNAVTVPPVDALAGRLFGISDVVVKHITLKKV</sequence>
<gene>
    <name evidence="1" type="ORF">CVT25_011362</name>
</gene>
<reference evidence="1 2" key="1">
    <citation type="journal article" date="2018" name="Evol. Lett.">
        <title>Horizontal gene cluster transfer increased hallucinogenic mushroom diversity.</title>
        <authorList>
            <person name="Reynolds H.T."/>
            <person name="Vijayakumar V."/>
            <person name="Gluck-Thaler E."/>
            <person name="Korotkin H.B."/>
            <person name="Matheny P.B."/>
            <person name="Slot J.C."/>
        </authorList>
    </citation>
    <scope>NUCLEOTIDE SEQUENCE [LARGE SCALE GENOMIC DNA]</scope>
    <source>
        <strain evidence="1 2">2631</strain>
    </source>
</reference>
<evidence type="ECO:0008006" key="3">
    <source>
        <dbReference type="Google" id="ProtNLM"/>
    </source>
</evidence>
<dbReference type="EMBL" id="NHYD01003439">
    <property type="protein sequence ID" value="PPQ77492.1"/>
    <property type="molecule type" value="Genomic_DNA"/>
</dbReference>
<evidence type="ECO:0000313" key="2">
    <source>
        <dbReference type="Proteomes" id="UP000283269"/>
    </source>
</evidence>
<dbReference type="AlphaFoldDB" id="A0A409WG63"/>
<proteinExistence type="predicted"/>
<name>A0A409WG63_PSICY</name>
<dbReference type="InParanoid" id="A0A409WG63"/>
<comment type="caution">
    <text evidence="1">The sequence shown here is derived from an EMBL/GenBank/DDBJ whole genome shotgun (WGS) entry which is preliminary data.</text>
</comment>
<protein>
    <recommendedName>
        <fullName evidence="3">ABM domain-containing protein</fullName>
    </recommendedName>
</protein>
<accession>A0A409WG63</accession>
<dbReference type="STRING" id="93625.A0A409WG63"/>
<keyword evidence="2" id="KW-1185">Reference proteome</keyword>